<name>A0A221V0F5_9FLAO</name>
<dbReference type="AlphaFoldDB" id="A0A221V0F5"/>
<dbReference type="RefSeq" id="WP_093979227.1">
    <property type="nucleotide sequence ID" value="NZ_CP022515.1"/>
</dbReference>
<evidence type="ECO:0000313" key="2">
    <source>
        <dbReference type="EMBL" id="ASO06836.1"/>
    </source>
</evidence>
<dbReference type="PROSITE" id="PS50164">
    <property type="entry name" value="GIY_YIG"/>
    <property type="match status" value="1"/>
</dbReference>
<dbReference type="Gene3D" id="3.40.1440.10">
    <property type="entry name" value="GIY-YIG endonuclease"/>
    <property type="match status" value="1"/>
</dbReference>
<evidence type="ECO:0000313" key="3">
    <source>
        <dbReference type="Proteomes" id="UP000204551"/>
    </source>
</evidence>
<dbReference type="eggNOG" id="COG2827">
    <property type="taxonomic scope" value="Bacteria"/>
</dbReference>
<proteinExistence type="predicted"/>
<dbReference type="InterPro" id="IPR035901">
    <property type="entry name" value="GIY-YIG_endonuc_sf"/>
</dbReference>
<organism evidence="2 3">
    <name type="scientific">Arenibacter algicola</name>
    <dbReference type="NCBI Taxonomy" id="616991"/>
    <lineage>
        <taxon>Bacteria</taxon>
        <taxon>Pseudomonadati</taxon>
        <taxon>Bacteroidota</taxon>
        <taxon>Flavobacteriia</taxon>
        <taxon>Flavobacteriales</taxon>
        <taxon>Flavobacteriaceae</taxon>
        <taxon>Arenibacter</taxon>
    </lineage>
</organism>
<gene>
    <name evidence="2" type="ORF">AREALGSMS7_03411</name>
</gene>
<dbReference type="KEGG" id="aalg:AREALGSMS7_03411"/>
<dbReference type="SUPFAM" id="SSF82771">
    <property type="entry name" value="GIY-YIG endonuclease"/>
    <property type="match status" value="1"/>
</dbReference>
<evidence type="ECO:0000259" key="1">
    <source>
        <dbReference type="PROSITE" id="PS50164"/>
    </source>
</evidence>
<reference evidence="2 3" key="1">
    <citation type="submission" date="2017-07" db="EMBL/GenBank/DDBJ databases">
        <title>Genome Sequence of Arenibacter algicola Strain SMS7 Isolated from a culture of the Diatom Skeletonema marinoi.</title>
        <authorList>
            <person name="Topel M."/>
            <person name="Pinder M.I.M."/>
            <person name="Johansson O.N."/>
            <person name="Kourtchenko O."/>
            <person name="Godhe A."/>
            <person name="Clarke A.K."/>
        </authorList>
    </citation>
    <scope>NUCLEOTIDE SEQUENCE [LARGE SCALE GENOMIC DNA]</scope>
    <source>
        <strain evidence="2 3">SMS7</strain>
    </source>
</reference>
<feature type="domain" description="GIY-YIG" evidence="1">
    <location>
        <begin position="1"/>
        <end position="74"/>
    </location>
</feature>
<dbReference type="EMBL" id="CP022515">
    <property type="protein sequence ID" value="ASO06836.1"/>
    <property type="molecule type" value="Genomic_DNA"/>
</dbReference>
<accession>A0A221V0F5</accession>
<protein>
    <submittedName>
        <fullName evidence="2">GIY-YIG nuclease superfamily protein</fullName>
    </submittedName>
</protein>
<dbReference type="Proteomes" id="UP000204551">
    <property type="component" value="Chromosome"/>
</dbReference>
<sequence length="126" mass="14346">MFVYILYSEERSRYYVGQTTDITNRLKRHNLGIVPSTKSGVPWKLVLQIEVLSRSEAMVLERRIKKRGAKRFIDDHFGVYHAYGVAGLARFVTQGVIIAPRLGRGGRHALGVTTPKIGLDIRLYFI</sequence>
<dbReference type="CDD" id="cd10449">
    <property type="entry name" value="GIY-YIG_SLX1_like"/>
    <property type="match status" value="1"/>
</dbReference>
<dbReference type="InterPro" id="IPR000305">
    <property type="entry name" value="GIY-YIG_endonuc"/>
</dbReference>
<dbReference type="Pfam" id="PF01541">
    <property type="entry name" value="GIY-YIG"/>
    <property type="match status" value="1"/>
</dbReference>